<comment type="similarity">
    <text evidence="2 5">Belongs to the RecX family.</text>
</comment>
<evidence type="ECO:0000259" key="7">
    <source>
        <dbReference type="Pfam" id="PF21981"/>
    </source>
</evidence>
<evidence type="ECO:0000259" key="8">
    <source>
        <dbReference type="Pfam" id="PF21982"/>
    </source>
</evidence>
<dbReference type="Pfam" id="PF21981">
    <property type="entry name" value="RecX_HTH3"/>
    <property type="match status" value="1"/>
</dbReference>
<dbReference type="InterPro" id="IPR053925">
    <property type="entry name" value="RecX_HTH_3rd"/>
</dbReference>
<dbReference type="InterPro" id="IPR053924">
    <property type="entry name" value="RecX_HTH_2nd"/>
</dbReference>
<dbReference type="Gene3D" id="1.10.10.10">
    <property type="entry name" value="Winged helix-like DNA-binding domain superfamily/Winged helix DNA-binding domain"/>
    <property type="match status" value="3"/>
</dbReference>
<dbReference type="Proteomes" id="UP000294862">
    <property type="component" value="Unassembled WGS sequence"/>
</dbReference>
<evidence type="ECO:0000313" key="10">
    <source>
        <dbReference type="Proteomes" id="UP000294862"/>
    </source>
</evidence>
<organism evidence="9 10">
    <name type="scientific">Dokdonella fugitiva</name>
    <dbReference type="NCBI Taxonomy" id="328517"/>
    <lineage>
        <taxon>Bacteria</taxon>
        <taxon>Pseudomonadati</taxon>
        <taxon>Pseudomonadota</taxon>
        <taxon>Gammaproteobacteria</taxon>
        <taxon>Lysobacterales</taxon>
        <taxon>Rhodanobacteraceae</taxon>
        <taxon>Dokdonella</taxon>
    </lineage>
</organism>
<dbReference type="Pfam" id="PF02631">
    <property type="entry name" value="RecX_HTH2"/>
    <property type="match status" value="1"/>
</dbReference>
<evidence type="ECO:0000259" key="6">
    <source>
        <dbReference type="Pfam" id="PF02631"/>
    </source>
</evidence>
<dbReference type="AlphaFoldDB" id="A0A4R2IBL4"/>
<keyword evidence="4 5" id="KW-0963">Cytoplasm</keyword>
<dbReference type="InterPro" id="IPR003783">
    <property type="entry name" value="Regulatory_RecX"/>
</dbReference>
<evidence type="ECO:0000256" key="4">
    <source>
        <dbReference type="ARBA" id="ARBA00022490"/>
    </source>
</evidence>
<comment type="caution">
    <text evidence="9">The sequence shown here is derived from an EMBL/GenBank/DDBJ whole genome shotgun (WGS) entry which is preliminary data.</text>
</comment>
<dbReference type="InterPro" id="IPR036388">
    <property type="entry name" value="WH-like_DNA-bd_sf"/>
</dbReference>
<evidence type="ECO:0000256" key="1">
    <source>
        <dbReference type="ARBA" id="ARBA00004496"/>
    </source>
</evidence>
<dbReference type="HAMAP" id="MF_01114">
    <property type="entry name" value="RecX"/>
    <property type="match status" value="1"/>
</dbReference>
<dbReference type="RefSeq" id="WP_131998379.1">
    <property type="nucleotide sequence ID" value="NZ_SLWQ01000006.1"/>
</dbReference>
<dbReference type="InterPro" id="IPR053926">
    <property type="entry name" value="RecX_HTH_1st"/>
</dbReference>
<gene>
    <name evidence="5" type="primary">recX</name>
    <name evidence="9" type="ORF">EV148_10668</name>
</gene>
<dbReference type="GO" id="GO:0006282">
    <property type="term" value="P:regulation of DNA repair"/>
    <property type="evidence" value="ECO:0007669"/>
    <property type="project" value="UniProtKB-UniRule"/>
</dbReference>
<evidence type="ECO:0000256" key="3">
    <source>
        <dbReference type="ARBA" id="ARBA00018111"/>
    </source>
</evidence>
<dbReference type="EMBL" id="SLWQ01000006">
    <property type="protein sequence ID" value="TCO39915.1"/>
    <property type="molecule type" value="Genomic_DNA"/>
</dbReference>
<keyword evidence="10" id="KW-1185">Reference proteome</keyword>
<dbReference type="PANTHER" id="PTHR33602">
    <property type="entry name" value="REGULATORY PROTEIN RECX FAMILY PROTEIN"/>
    <property type="match status" value="1"/>
</dbReference>
<dbReference type="Pfam" id="PF21982">
    <property type="entry name" value="RecX_HTH1"/>
    <property type="match status" value="1"/>
</dbReference>
<evidence type="ECO:0000313" key="9">
    <source>
        <dbReference type="EMBL" id="TCO39915.1"/>
    </source>
</evidence>
<accession>A0A4R2IBL4</accession>
<dbReference type="OrthoDB" id="7066780at2"/>
<protein>
    <recommendedName>
        <fullName evidence="3 5">Regulatory protein RecX</fullName>
    </recommendedName>
</protein>
<sequence length="165" mass="18309">MKQKDRRTGDGATRSGYDRALGLLARREHSARELKTKLARRGHADGEAGDAIERLQQQGYQDDARFAASIARQRSAQGYGPRRIRAELKSHGLAEPAIREVFIALDADWEAIAAAQLRRRYGTKAPSDRAERAVRAGFLLRRGFDPATVRAVTQAEVDDPGEELD</sequence>
<comment type="subcellular location">
    <subcellularLocation>
        <location evidence="1 5">Cytoplasm</location>
    </subcellularLocation>
</comment>
<dbReference type="PANTHER" id="PTHR33602:SF1">
    <property type="entry name" value="REGULATORY PROTEIN RECX FAMILY PROTEIN"/>
    <property type="match status" value="1"/>
</dbReference>
<reference evidence="9 10" key="1">
    <citation type="journal article" date="2015" name="Stand. Genomic Sci.">
        <title>Genomic Encyclopedia of Bacterial and Archaeal Type Strains, Phase III: the genomes of soil and plant-associated and newly described type strains.</title>
        <authorList>
            <person name="Whitman W.B."/>
            <person name="Woyke T."/>
            <person name="Klenk H.P."/>
            <person name="Zhou Y."/>
            <person name="Lilburn T.G."/>
            <person name="Beck B.J."/>
            <person name="De Vos P."/>
            <person name="Vandamme P."/>
            <person name="Eisen J.A."/>
            <person name="Garrity G."/>
            <person name="Hugenholtz P."/>
            <person name="Kyrpides N.C."/>
        </authorList>
    </citation>
    <scope>NUCLEOTIDE SEQUENCE [LARGE SCALE GENOMIC DNA]</scope>
    <source>
        <strain evidence="9 10">A3</strain>
    </source>
</reference>
<name>A0A4R2IBL4_9GAMM</name>
<evidence type="ECO:0000256" key="5">
    <source>
        <dbReference type="HAMAP-Rule" id="MF_01114"/>
    </source>
</evidence>
<feature type="domain" description="RecX second three-helical" evidence="6">
    <location>
        <begin position="62"/>
        <end position="101"/>
    </location>
</feature>
<dbReference type="GO" id="GO:0005737">
    <property type="term" value="C:cytoplasm"/>
    <property type="evidence" value="ECO:0007669"/>
    <property type="project" value="UniProtKB-SubCell"/>
</dbReference>
<proteinExistence type="inferred from homology"/>
<feature type="domain" description="RecX third three-helical" evidence="7">
    <location>
        <begin position="111"/>
        <end position="152"/>
    </location>
</feature>
<comment type="function">
    <text evidence="5">Modulates RecA activity.</text>
</comment>
<evidence type="ECO:0000256" key="2">
    <source>
        <dbReference type="ARBA" id="ARBA00009695"/>
    </source>
</evidence>
<feature type="domain" description="RecX first three-helical" evidence="8">
    <location>
        <begin position="17"/>
        <end position="55"/>
    </location>
</feature>